<dbReference type="KEGG" id="ehx:EMIHUDRAFT_238727"/>
<feature type="region of interest" description="Disordered" evidence="2">
    <location>
        <begin position="560"/>
        <end position="598"/>
    </location>
</feature>
<evidence type="ECO:0000313" key="4">
    <source>
        <dbReference type="EnsemblProtists" id="EOD24285"/>
    </source>
</evidence>
<dbReference type="Proteomes" id="UP000013827">
    <property type="component" value="Unassembled WGS sequence"/>
</dbReference>
<dbReference type="InterPro" id="IPR041698">
    <property type="entry name" value="Methyltransf_25"/>
</dbReference>
<name>A0A0D3JLA0_EMIH1</name>
<organism evidence="4 5">
    <name type="scientific">Emiliania huxleyi (strain CCMP1516)</name>
    <dbReference type="NCBI Taxonomy" id="280463"/>
    <lineage>
        <taxon>Eukaryota</taxon>
        <taxon>Haptista</taxon>
        <taxon>Haptophyta</taxon>
        <taxon>Prymnesiophyceae</taxon>
        <taxon>Isochrysidales</taxon>
        <taxon>Noelaerhabdaceae</taxon>
        <taxon>Emiliania</taxon>
    </lineage>
</organism>
<dbReference type="PANTHER" id="PTHR11006">
    <property type="entry name" value="PROTEIN ARGININE N-METHYLTRANSFERASE"/>
    <property type="match status" value="1"/>
</dbReference>
<dbReference type="EnsemblProtists" id="EOD24285">
    <property type="protein sequence ID" value="EOD24285"/>
    <property type="gene ID" value="EMIHUDRAFT_238727"/>
</dbReference>
<dbReference type="AlphaFoldDB" id="A0A0D3JLA0"/>
<dbReference type="CDD" id="cd02440">
    <property type="entry name" value="AdoMet_MTases"/>
    <property type="match status" value="1"/>
</dbReference>
<evidence type="ECO:0000256" key="2">
    <source>
        <dbReference type="SAM" id="MobiDB-lite"/>
    </source>
</evidence>
<sequence>MASDYTPAAEGIPQYFLPMLDDRDRNLKYHAAITAAIRQFKAEQRRPPRVLDVGVGTGMLSAICLEAGCASVTGLDTNETMCHLADLHLGKLRSRGGGSFQVVHCPGGKAPAWFAGRRFDMLVSEILGTLTTSESMLKYLTKYARAHLDVFVDEATGERRVYAVPQRTAQHYASYAFPRADLGPTLSAVLEATLEAAAGRFLPTNDGGLGLGLHLYPRERVGPRRTFYEEDYTRWPFSHSHAHSKPEPLQLHAPPGGRLLEWDVTLWGRGDGAVGLSNSLDGYEAFGASFPDGGRNGFARAAAWGFFAMRLPQPVPRATGAPKLQIARLNGQTSAKPKITVDGVEYHEVLDDPQPQLAMAADTALPAAYLRALAAAADGERGRGRRLLIVNDISCGAIAVQAAAWGWQPPPLRPVVRLAEAEAIVGRYLAPGGVRLPPAFDVAQASASVERVVATKRASKATATKRGLDMAAVRTVRGDNNLVTSTLHLLDLSDDLLTPGYRLRLRQTRLPLADGVEVDSSVDALRRMAYSADPAERRVAAARATYHGFSASIRSVFAAPTPEGGGAGKKRRQAEAATPVAAAGAEAEGAGAESPAPVAPQGMRLLLLRALVVGEKSREAIVEHALSEEPDRRRDSSLHIR</sequence>
<proteinExistence type="predicted"/>
<dbReference type="InterPro" id="IPR029063">
    <property type="entry name" value="SAM-dependent_MTases_sf"/>
</dbReference>
<dbReference type="Pfam" id="PF13649">
    <property type="entry name" value="Methyltransf_25"/>
    <property type="match status" value="1"/>
</dbReference>
<dbReference type="HOGENOM" id="CLU_427282_0_0_1"/>
<evidence type="ECO:0000256" key="1">
    <source>
        <dbReference type="ARBA" id="ARBA00022691"/>
    </source>
</evidence>
<protein>
    <recommendedName>
        <fullName evidence="3">Methyltransferase domain-containing protein</fullName>
    </recommendedName>
</protein>
<dbReference type="InterPro" id="IPR025799">
    <property type="entry name" value="Arg_MeTrfase"/>
</dbReference>
<dbReference type="RefSeq" id="XP_005776714.1">
    <property type="nucleotide sequence ID" value="XM_005776657.1"/>
</dbReference>
<feature type="compositionally biased region" description="Low complexity" evidence="2">
    <location>
        <begin position="575"/>
        <end position="598"/>
    </location>
</feature>
<evidence type="ECO:0000313" key="5">
    <source>
        <dbReference type="Proteomes" id="UP000013827"/>
    </source>
</evidence>
<evidence type="ECO:0000259" key="3">
    <source>
        <dbReference type="Pfam" id="PF13649"/>
    </source>
</evidence>
<feature type="domain" description="Methyltransferase" evidence="3">
    <location>
        <begin position="50"/>
        <end position="143"/>
    </location>
</feature>
<reference evidence="5" key="1">
    <citation type="journal article" date="2013" name="Nature">
        <title>Pan genome of the phytoplankton Emiliania underpins its global distribution.</title>
        <authorList>
            <person name="Read B.A."/>
            <person name="Kegel J."/>
            <person name="Klute M.J."/>
            <person name="Kuo A."/>
            <person name="Lefebvre S.C."/>
            <person name="Maumus F."/>
            <person name="Mayer C."/>
            <person name="Miller J."/>
            <person name="Monier A."/>
            <person name="Salamov A."/>
            <person name="Young J."/>
            <person name="Aguilar M."/>
            <person name="Claverie J.M."/>
            <person name="Frickenhaus S."/>
            <person name="Gonzalez K."/>
            <person name="Herman E.K."/>
            <person name="Lin Y.C."/>
            <person name="Napier J."/>
            <person name="Ogata H."/>
            <person name="Sarno A.F."/>
            <person name="Shmutz J."/>
            <person name="Schroeder D."/>
            <person name="de Vargas C."/>
            <person name="Verret F."/>
            <person name="von Dassow P."/>
            <person name="Valentin K."/>
            <person name="Van de Peer Y."/>
            <person name="Wheeler G."/>
            <person name="Dacks J.B."/>
            <person name="Delwiche C.F."/>
            <person name="Dyhrman S.T."/>
            <person name="Glockner G."/>
            <person name="John U."/>
            <person name="Richards T."/>
            <person name="Worden A.Z."/>
            <person name="Zhang X."/>
            <person name="Grigoriev I.V."/>
            <person name="Allen A.E."/>
            <person name="Bidle K."/>
            <person name="Borodovsky M."/>
            <person name="Bowler C."/>
            <person name="Brownlee C."/>
            <person name="Cock J.M."/>
            <person name="Elias M."/>
            <person name="Gladyshev V.N."/>
            <person name="Groth M."/>
            <person name="Guda C."/>
            <person name="Hadaegh A."/>
            <person name="Iglesias-Rodriguez M.D."/>
            <person name="Jenkins J."/>
            <person name="Jones B.M."/>
            <person name="Lawson T."/>
            <person name="Leese F."/>
            <person name="Lindquist E."/>
            <person name="Lobanov A."/>
            <person name="Lomsadze A."/>
            <person name="Malik S.B."/>
            <person name="Marsh M.E."/>
            <person name="Mackinder L."/>
            <person name="Mock T."/>
            <person name="Mueller-Roeber B."/>
            <person name="Pagarete A."/>
            <person name="Parker M."/>
            <person name="Probert I."/>
            <person name="Quesneville H."/>
            <person name="Raines C."/>
            <person name="Rensing S.A."/>
            <person name="Riano-Pachon D.M."/>
            <person name="Richier S."/>
            <person name="Rokitta S."/>
            <person name="Shiraiwa Y."/>
            <person name="Soanes D.M."/>
            <person name="van der Giezen M."/>
            <person name="Wahlund T.M."/>
            <person name="Williams B."/>
            <person name="Wilson W."/>
            <person name="Wolfe G."/>
            <person name="Wurch L.L."/>
        </authorList>
    </citation>
    <scope>NUCLEOTIDE SEQUENCE</scope>
</reference>
<dbReference type="PANTHER" id="PTHR11006:SF4">
    <property type="entry name" value="PROTEIN ARGININE N-METHYLTRANSFERASE 7"/>
    <property type="match status" value="1"/>
</dbReference>
<accession>A0A0D3JLA0</accession>
<dbReference type="STRING" id="2903.R1EC59"/>
<dbReference type="GO" id="GO:0042054">
    <property type="term" value="F:histone methyltransferase activity"/>
    <property type="evidence" value="ECO:0007669"/>
    <property type="project" value="TreeGrafter"/>
</dbReference>
<dbReference type="PaxDb" id="2903-EOD24285"/>
<dbReference type="GO" id="GO:0016274">
    <property type="term" value="F:protein-arginine N-methyltransferase activity"/>
    <property type="evidence" value="ECO:0007669"/>
    <property type="project" value="InterPro"/>
</dbReference>
<dbReference type="Gene3D" id="3.40.50.150">
    <property type="entry name" value="Vaccinia Virus protein VP39"/>
    <property type="match status" value="1"/>
</dbReference>
<dbReference type="SUPFAM" id="SSF53335">
    <property type="entry name" value="S-adenosyl-L-methionine-dependent methyltransferases"/>
    <property type="match status" value="1"/>
</dbReference>
<dbReference type="GeneID" id="17269829"/>
<keyword evidence="5" id="KW-1185">Reference proteome</keyword>
<reference evidence="4" key="2">
    <citation type="submission" date="2024-10" db="UniProtKB">
        <authorList>
            <consortium name="EnsemblProtists"/>
        </authorList>
    </citation>
    <scope>IDENTIFICATION</scope>
</reference>
<keyword evidence="1" id="KW-0949">S-adenosyl-L-methionine</keyword>